<gene>
    <name evidence="11" type="ORF">CLUP02_17437</name>
</gene>
<feature type="transmembrane region" description="Helical" evidence="10">
    <location>
        <begin position="369"/>
        <end position="389"/>
    </location>
</feature>
<evidence type="ECO:0000256" key="5">
    <source>
        <dbReference type="ARBA" id="ARBA00022729"/>
    </source>
</evidence>
<evidence type="ECO:0000256" key="10">
    <source>
        <dbReference type="SAM" id="Phobius"/>
    </source>
</evidence>
<protein>
    <submittedName>
        <fullName evidence="11">OST3/OST6 family protein</fullName>
    </submittedName>
</protein>
<keyword evidence="5" id="KW-0732">Signal</keyword>
<dbReference type="GeneID" id="73351357"/>
<dbReference type="GO" id="GO:0018279">
    <property type="term" value="P:protein N-linked glycosylation via asparagine"/>
    <property type="evidence" value="ECO:0007669"/>
    <property type="project" value="TreeGrafter"/>
</dbReference>
<dbReference type="KEGG" id="clup:CLUP02_17437"/>
<keyword evidence="4 10" id="KW-0812">Transmembrane</keyword>
<evidence type="ECO:0000256" key="3">
    <source>
        <dbReference type="ARBA" id="ARBA00009561"/>
    </source>
</evidence>
<dbReference type="FunFam" id="3.40.30.10:FF:000302">
    <property type="entry name" value="Oligosaccharyl transferase subunit (Gamma), putative"/>
    <property type="match status" value="1"/>
</dbReference>
<evidence type="ECO:0000256" key="6">
    <source>
        <dbReference type="ARBA" id="ARBA00022824"/>
    </source>
</evidence>
<keyword evidence="7 10" id="KW-1133">Transmembrane helix</keyword>
<evidence type="ECO:0000313" key="12">
    <source>
        <dbReference type="Proteomes" id="UP000830671"/>
    </source>
</evidence>
<keyword evidence="12" id="KW-1185">Reference proteome</keyword>
<accession>A0A9Q8SF47</accession>
<dbReference type="AlphaFoldDB" id="A0A9Q8SF47"/>
<keyword evidence="6" id="KW-0256">Endoplasmic reticulum</keyword>
<evidence type="ECO:0000256" key="1">
    <source>
        <dbReference type="ARBA" id="ARBA00002791"/>
    </source>
</evidence>
<dbReference type="SUPFAM" id="SSF52833">
    <property type="entry name" value="Thioredoxin-like"/>
    <property type="match status" value="1"/>
</dbReference>
<dbReference type="GO" id="GO:0008250">
    <property type="term" value="C:oligosaccharyltransferase complex"/>
    <property type="evidence" value="ECO:0007669"/>
    <property type="project" value="TreeGrafter"/>
</dbReference>
<feature type="region of interest" description="Disordered" evidence="9">
    <location>
        <begin position="1"/>
        <end position="23"/>
    </location>
</feature>
<reference evidence="11" key="1">
    <citation type="journal article" date="2021" name="Mol. Plant Microbe Interact.">
        <title>Complete Genome Sequence of the Plant-Pathogenic Fungus Colletotrichum lupini.</title>
        <authorList>
            <person name="Baroncelli R."/>
            <person name="Pensec F."/>
            <person name="Da Lio D."/>
            <person name="Boufleur T."/>
            <person name="Vicente I."/>
            <person name="Sarrocco S."/>
            <person name="Picot A."/>
            <person name="Baraldi E."/>
            <person name="Sukno S."/>
            <person name="Thon M."/>
            <person name="Le Floch G."/>
        </authorList>
    </citation>
    <scope>NUCLEOTIDE SEQUENCE</scope>
    <source>
        <strain evidence="11">IMI 504893</strain>
    </source>
</reference>
<evidence type="ECO:0000256" key="7">
    <source>
        <dbReference type="ARBA" id="ARBA00022989"/>
    </source>
</evidence>
<feature type="compositionally biased region" description="Basic and acidic residues" evidence="9">
    <location>
        <begin position="1"/>
        <end position="19"/>
    </location>
</feature>
<dbReference type="Proteomes" id="UP000830671">
    <property type="component" value="Chromosome 10"/>
</dbReference>
<comment type="similarity">
    <text evidence="3">Belongs to the OST3/OST6 family.</text>
</comment>
<dbReference type="Gene3D" id="3.40.30.10">
    <property type="entry name" value="Glutaredoxin"/>
    <property type="match status" value="1"/>
</dbReference>
<evidence type="ECO:0000256" key="9">
    <source>
        <dbReference type="SAM" id="MobiDB-lite"/>
    </source>
</evidence>
<comment type="subcellular location">
    <subcellularLocation>
        <location evidence="2">Endoplasmic reticulum membrane</location>
        <topology evidence="2">Multi-pass membrane protein</topology>
    </subcellularLocation>
</comment>
<evidence type="ECO:0000256" key="4">
    <source>
        <dbReference type="ARBA" id="ARBA00022692"/>
    </source>
</evidence>
<feature type="transmembrane region" description="Helical" evidence="10">
    <location>
        <begin position="254"/>
        <end position="279"/>
    </location>
</feature>
<evidence type="ECO:0000313" key="11">
    <source>
        <dbReference type="EMBL" id="UQC75928.1"/>
    </source>
</evidence>
<evidence type="ECO:0000256" key="2">
    <source>
        <dbReference type="ARBA" id="ARBA00004477"/>
    </source>
</evidence>
<dbReference type="RefSeq" id="XP_049137571.1">
    <property type="nucleotide sequence ID" value="XM_049296347.1"/>
</dbReference>
<dbReference type="PANTHER" id="PTHR12692">
    <property type="entry name" value="DOLICHYL-DIPHOSPHOOLIGOSACCHARIDE--PROTEIN GLYCOSYLTRANSFERASE-RELATED"/>
    <property type="match status" value="1"/>
</dbReference>
<sequence length="474" mass="52537">MYSEEPKSESERATPDSPDRAFLPHPNRDLTHFSVGCLPLLRAVQFELLKFSVWHLDDTRGAHHNGQLATSSTFRSPPKLLLPGTFLAAGAFAAKKTPEERFNDFHAKALTSSPIKLADTSYKSLTSAPRDYTVAVLLTALENRFGCQLCREFQPEWDLLGKTWTKGDKKGESRLLFGTLDFSDGREVFMSLGLQTAPVLLLFQPTIGPHAVAAVDPLQYDFTSGPQSAEQVHAWLSRHLTDRPHPPVKRPINWMRWISSITIVLGLGTVLVTASPYILPVIQNRNLWAAISLIAILLFTSGHMFNHIRKVPYVAGDGRGGISYFAGGFQNQFGLETQIVAAIYGVLAFCAISLTVKVPRIGDNKRQQVAVLAWGGVLFIMYSFLLSVFRIKNGGYPFSLPPFINFSSGFELFAIAHRNAFFNLCWDSFTVVSLSKAQGNGLCPIRKSPFDRNVLVSRAALTFIPDHESTLSLH</sequence>
<evidence type="ECO:0000256" key="8">
    <source>
        <dbReference type="ARBA" id="ARBA00023136"/>
    </source>
</evidence>
<proteinExistence type="inferred from homology"/>
<dbReference type="Pfam" id="PF04756">
    <property type="entry name" value="OST3_OST6"/>
    <property type="match status" value="1"/>
</dbReference>
<organism evidence="11 12">
    <name type="scientific">Colletotrichum lupini</name>
    <dbReference type="NCBI Taxonomy" id="145971"/>
    <lineage>
        <taxon>Eukaryota</taxon>
        <taxon>Fungi</taxon>
        <taxon>Dikarya</taxon>
        <taxon>Ascomycota</taxon>
        <taxon>Pezizomycotina</taxon>
        <taxon>Sordariomycetes</taxon>
        <taxon>Hypocreomycetidae</taxon>
        <taxon>Glomerellales</taxon>
        <taxon>Glomerellaceae</taxon>
        <taxon>Colletotrichum</taxon>
        <taxon>Colletotrichum acutatum species complex</taxon>
    </lineage>
</organism>
<comment type="function">
    <text evidence="1">Subunit of the oligosaccharyl transferase (OST) complex that catalyzes the initial transfer of a defined glycan (Glc(3)Man(9)GlcNAc(2) in eukaryotes) from the lipid carrier dolichol-pyrophosphate to an asparagine residue within an Asn-X-Ser/Thr consensus motif in nascent polypeptide chains, the first step in protein N-glycosylation. N-glycosylation occurs cotranslationally and the complex associates with the Sec61 complex at the channel-forming translocon complex that mediates protein translocation across the endoplasmic reticulum (ER). All subunits are required for a maximal enzyme activity.</text>
</comment>
<dbReference type="InterPro" id="IPR021149">
    <property type="entry name" value="OligosaccharylTrfase_OST3/OST6"/>
</dbReference>
<name>A0A9Q8SF47_9PEZI</name>
<dbReference type="EMBL" id="CP019472">
    <property type="protein sequence ID" value="UQC75928.1"/>
    <property type="molecule type" value="Genomic_DNA"/>
</dbReference>
<dbReference type="PANTHER" id="PTHR12692:SF0">
    <property type="entry name" value="GH11935P"/>
    <property type="match status" value="1"/>
</dbReference>
<feature type="transmembrane region" description="Helical" evidence="10">
    <location>
        <begin position="339"/>
        <end position="357"/>
    </location>
</feature>
<keyword evidence="8 10" id="KW-0472">Membrane</keyword>
<dbReference type="InterPro" id="IPR036249">
    <property type="entry name" value="Thioredoxin-like_sf"/>
</dbReference>
<feature type="transmembrane region" description="Helical" evidence="10">
    <location>
        <begin position="286"/>
        <end position="305"/>
    </location>
</feature>